<feature type="domain" description="Disease resistance protein At4g27190-like leucine-rich repeats" evidence="4">
    <location>
        <begin position="302"/>
        <end position="400"/>
    </location>
</feature>
<evidence type="ECO:0000313" key="6">
    <source>
        <dbReference type="Proteomes" id="UP001157418"/>
    </source>
</evidence>
<evidence type="ECO:0000256" key="2">
    <source>
        <dbReference type="ARBA" id="ARBA00022821"/>
    </source>
</evidence>
<dbReference type="EMBL" id="CAKMRJ010004445">
    <property type="protein sequence ID" value="CAH1435995.1"/>
    <property type="molecule type" value="Genomic_DNA"/>
</dbReference>
<protein>
    <recommendedName>
        <fullName evidence="7">NB-ARC domain-containing protein</fullName>
    </recommendedName>
</protein>
<accession>A0AAU9NAN8</accession>
<dbReference type="InterPro" id="IPR002182">
    <property type="entry name" value="NB-ARC"/>
</dbReference>
<dbReference type="InterPro" id="IPR032675">
    <property type="entry name" value="LRR_dom_sf"/>
</dbReference>
<evidence type="ECO:0000256" key="1">
    <source>
        <dbReference type="ARBA" id="ARBA00008894"/>
    </source>
</evidence>
<sequence>MKQPDCTSRFVKTHVETNNISNPDIPARARVTRWLKDMEKIKEDAQIISSTGNGCFNLKMRYRAGRNAFKITEEMGNLIEEIRSFKDALKFLQQDHTSQGIALCGIGGMGKTTMIEQLKKAAEDKKMFDWIVKVVIGQMINILSIQQALAEYMGQPLTETSITASVDCLRRVAKGDFSWIINHGDISKWSRAEMKVLQNNFYYLHSFAHCGIRKLSSTIGKLKELKFLCLDSLPKLTGLCNAANVIKLPQLVELILDGLPDFTSIYPEKTSSTSSMSSNISAIQPFFNKEMLIPNLEILLIGRMNKLKEVWPYQFSSSDELDTCMLRKIEVKKRNNLVNLFPTNQMSLLGHLEKLHVSYCGSIEMLFNIEMSCVGEIEKHSSNLRRINVYKLENLRELWRMIG</sequence>
<dbReference type="SUPFAM" id="SSF52058">
    <property type="entry name" value="L domain-like"/>
    <property type="match status" value="1"/>
</dbReference>
<organism evidence="5 6">
    <name type="scientific">Lactuca virosa</name>
    <dbReference type="NCBI Taxonomy" id="75947"/>
    <lineage>
        <taxon>Eukaryota</taxon>
        <taxon>Viridiplantae</taxon>
        <taxon>Streptophyta</taxon>
        <taxon>Embryophyta</taxon>
        <taxon>Tracheophyta</taxon>
        <taxon>Spermatophyta</taxon>
        <taxon>Magnoliopsida</taxon>
        <taxon>eudicotyledons</taxon>
        <taxon>Gunneridae</taxon>
        <taxon>Pentapetalae</taxon>
        <taxon>asterids</taxon>
        <taxon>campanulids</taxon>
        <taxon>Asterales</taxon>
        <taxon>Asteraceae</taxon>
        <taxon>Cichorioideae</taxon>
        <taxon>Cichorieae</taxon>
        <taxon>Lactucinae</taxon>
        <taxon>Lactuca</taxon>
    </lineage>
</organism>
<keyword evidence="6" id="KW-1185">Reference proteome</keyword>
<evidence type="ECO:0000259" key="4">
    <source>
        <dbReference type="Pfam" id="PF23247"/>
    </source>
</evidence>
<reference evidence="5 6" key="1">
    <citation type="submission" date="2022-01" db="EMBL/GenBank/DDBJ databases">
        <authorList>
            <person name="Xiong W."/>
            <person name="Schranz E."/>
        </authorList>
    </citation>
    <scope>NUCLEOTIDE SEQUENCE [LARGE SCALE GENOMIC DNA]</scope>
</reference>
<comment type="similarity">
    <text evidence="1">Belongs to the disease resistance NB-LRR family.</text>
</comment>
<dbReference type="PANTHER" id="PTHR33463:SF222">
    <property type="entry name" value="NB-ARC-RELATED"/>
    <property type="match status" value="1"/>
</dbReference>
<dbReference type="Pfam" id="PF00931">
    <property type="entry name" value="NB-ARC"/>
    <property type="match status" value="1"/>
</dbReference>
<gene>
    <name evidence="5" type="ORF">LVIROSA_LOCUS22390</name>
</gene>
<name>A0AAU9NAN8_9ASTR</name>
<dbReference type="PANTHER" id="PTHR33463">
    <property type="entry name" value="NB-ARC DOMAIN-CONTAINING PROTEIN-RELATED"/>
    <property type="match status" value="1"/>
</dbReference>
<evidence type="ECO:0000259" key="3">
    <source>
        <dbReference type="Pfam" id="PF00931"/>
    </source>
</evidence>
<dbReference type="InterPro" id="IPR050905">
    <property type="entry name" value="Plant_NBS-LRR"/>
</dbReference>
<proteinExistence type="inferred from homology"/>
<dbReference type="AlphaFoldDB" id="A0AAU9NAN8"/>
<dbReference type="InterPro" id="IPR057135">
    <property type="entry name" value="At4g27190-like_LRR"/>
</dbReference>
<dbReference type="SUPFAM" id="SSF52540">
    <property type="entry name" value="P-loop containing nucleoside triphosphate hydrolases"/>
    <property type="match status" value="1"/>
</dbReference>
<dbReference type="Gene3D" id="3.80.10.10">
    <property type="entry name" value="Ribonuclease Inhibitor"/>
    <property type="match status" value="1"/>
</dbReference>
<feature type="domain" description="NB-ARC" evidence="3">
    <location>
        <begin position="88"/>
        <end position="167"/>
    </location>
</feature>
<keyword evidence="2" id="KW-0611">Plant defense</keyword>
<evidence type="ECO:0008006" key="7">
    <source>
        <dbReference type="Google" id="ProtNLM"/>
    </source>
</evidence>
<dbReference type="GO" id="GO:0043531">
    <property type="term" value="F:ADP binding"/>
    <property type="evidence" value="ECO:0007669"/>
    <property type="project" value="InterPro"/>
</dbReference>
<evidence type="ECO:0000313" key="5">
    <source>
        <dbReference type="EMBL" id="CAH1435995.1"/>
    </source>
</evidence>
<dbReference type="Gene3D" id="3.40.50.300">
    <property type="entry name" value="P-loop containing nucleotide triphosphate hydrolases"/>
    <property type="match status" value="1"/>
</dbReference>
<comment type="caution">
    <text evidence="5">The sequence shown here is derived from an EMBL/GenBank/DDBJ whole genome shotgun (WGS) entry which is preliminary data.</text>
</comment>
<dbReference type="Pfam" id="PF23247">
    <property type="entry name" value="LRR_RPS2"/>
    <property type="match status" value="1"/>
</dbReference>
<dbReference type="InterPro" id="IPR027417">
    <property type="entry name" value="P-loop_NTPase"/>
</dbReference>
<dbReference type="Proteomes" id="UP001157418">
    <property type="component" value="Unassembled WGS sequence"/>
</dbReference>